<dbReference type="AlphaFoldDB" id="A0A858REN8"/>
<keyword evidence="1" id="KW-0812">Transmembrane</keyword>
<name>A0A858REN8_9BACT</name>
<organism evidence="2 3">
    <name type="scientific">Luteolibacter luteus</name>
    <dbReference type="NCBI Taxonomy" id="2728835"/>
    <lineage>
        <taxon>Bacteria</taxon>
        <taxon>Pseudomonadati</taxon>
        <taxon>Verrucomicrobiota</taxon>
        <taxon>Verrucomicrobiia</taxon>
        <taxon>Verrucomicrobiales</taxon>
        <taxon>Verrucomicrobiaceae</taxon>
        <taxon>Luteolibacter</taxon>
    </lineage>
</organism>
<evidence type="ECO:0000313" key="2">
    <source>
        <dbReference type="EMBL" id="QJE94869.1"/>
    </source>
</evidence>
<accession>A0A858REN8</accession>
<evidence type="ECO:0000256" key="1">
    <source>
        <dbReference type="SAM" id="Phobius"/>
    </source>
</evidence>
<keyword evidence="1" id="KW-1133">Transmembrane helix</keyword>
<keyword evidence="3" id="KW-1185">Reference proteome</keyword>
<dbReference type="Proteomes" id="UP000501812">
    <property type="component" value="Chromosome"/>
</dbReference>
<proteinExistence type="predicted"/>
<evidence type="ECO:0000313" key="3">
    <source>
        <dbReference type="Proteomes" id="UP000501812"/>
    </source>
</evidence>
<dbReference type="EMBL" id="CP051774">
    <property type="protein sequence ID" value="QJE94869.1"/>
    <property type="molecule type" value="Genomic_DNA"/>
</dbReference>
<feature type="transmembrane region" description="Helical" evidence="1">
    <location>
        <begin position="52"/>
        <end position="75"/>
    </location>
</feature>
<gene>
    <name evidence="2" type="ORF">HHL09_03440</name>
</gene>
<protein>
    <submittedName>
        <fullName evidence="2">Uncharacterized protein</fullName>
    </submittedName>
</protein>
<dbReference type="RefSeq" id="WP_169453090.1">
    <property type="nucleotide sequence ID" value="NZ_CP051774.1"/>
</dbReference>
<reference evidence="2 3" key="1">
    <citation type="submission" date="2020-04" db="EMBL/GenBank/DDBJ databases">
        <title>Luteolibacter sp. G-1-1-1 isolated from soil.</title>
        <authorList>
            <person name="Dahal R.H."/>
        </authorList>
    </citation>
    <scope>NUCLEOTIDE SEQUENCE [LARGE SCALE GENOMIC DNA]</scope>
    <source>
        <strain evidence="2 3">G-1-1-1</strain>
    </source>
</reference>
<sequence length="129" mass="13877">MKRDDSSADFERDPVWELLRESAAQRPGPNFASNVVRAARLETQAKPWWSRFLIPASLGGVLAGATALVMVTLALKTNPGGTATPIPGQPAVDSSLADLQDDYETEVFLAAAEHLGDYSDEELVSMIGF</sequence>
<dbReference type="KEGG" id="luo:HHL09_03440"/>
<keyword evidence="1" id="KW-0472">Membrane</keyword>